<protein>
    <recommendedName>
        <fullName evidence="10">Fluoride-specific ion channel FluC</fullName>
    </recommendedName>
</protein>
<comment type="catalytic activity">
    <reaction evidence="8">
        <text>fluoride(in) = fluoride(out)</text>
        <dbReference type="Rhea" id="RHEA:76159"/>
        <dbReference type="ChEBI" id="CHEBI:17051"/>
    </reaction>
    <physiologicalReaction direction="left-to-right" evidence="8">
        <dbReference type="Rhea" id="RHEA:76160"/>
    </physiologicalReaction>
</comment>
<dbReference type="Pfam" id="PF02537">
    <property type="entry name" value="CRCB"/>
    <property type="match status" value="1"/>
</dbReference>
<dbReference type="RefSeq" id="WP_179614495.1">
    <property type="nucleotide sequence ID" value="NZ_CP059163.1"/>
</dbReference>
<feature type="transmembrane region" description="Helical" evidence="10">
    <location>
        <begin position="42"/>
        <end position="64"/>
    </location>
</feature>
<keyword evidence="10" id="KW-0813">Transport</keyword>
<dbReference type="GO" id="GO:0005886">
    <property type="term" value="C:plasma membrane"/>
    <property type="evidence" value="ECO:0007669"/>
    <property type="project" value="UniProtKB-SubCell"/>
</dbReference>
<keyword evidence="4 10" id="KW-1133">Transmembrane helix</keyword>
<sequence length="140" mass="13814">MSPHPPPGPASGAPALAAVALGGAVGAVLRWSVGASVPGGDWLVAATLVVNVTGSFALAALPVLPAVRRRPLLLVGLGPGLLGGFTTLSAASEQTRSLLDEGRVVSAAALVALTLAASLGAVALARRRWPPVRVEPGPAR</sequence>
<dbReference type="AlphaFoldDB" id="A0A7Y9JRB6"/>
<keyword evidence="10" id="KW-0479">Metal-binding</keyword>
<keyword evidence="3 10" id="KW-0812">Transmembrane</keyword>
<comment type="function">
    <text evidence="9 10">Fluoride-specific ion channel. Important for reducing fluoride concentration in the cell, thus reducing its toxicity.</text>
</comment>
<comment type="subcellular location">
    <subcellularLocation>
        <location evidence="1 10">Cell membrane</location>
        <topology evidence="1 10">Multi-pass membrane protein</topology>
    </subcellularLocation>
</comment>
<evidence type="ECO:0000256" key="7">
    <source>
        <dbReference type="ARBA" id="ARBA00035120"/>
    </source>
</evidence>
<evidence type="ECO:0000256" key="5">
    <source>
        <dbReference type="ARBA" id="ARBA00023136"/>
    </source>
</evidence>
<evidence type="ECO:0000313" key="12">
    <source>
        <dbReference type="Proteomes" id="UP000516957"/>
    </source>
</evidence>
<reference evidence="11 12" key="1">
    <citation type="submission" date="2020-07" db="EMBL/GenBank/DDBJ databases">
        <title>Sequencing the genomes of 1000 actinobacteria strains.</title>
        <authorList>
            <person name="Klenk H.-P."/>
        </authorList>
    </citation>
    <scope>NUCLEOTIDE SEQUENCE [LARGE SCALE GENOMIC DNA]</scope>
    <source>
        <strain evidence="11 12">DSM 18965</strain>
    </source>
</reference>
<dbReference type="HAMAP" id="MF_00454">
    <property type="entry name" value="FluC"/>
    <property type="match status" value="1"/>
</dbReference>
<feature type="binding site" evidence="10">
    <location>
        <position position="83"/>
    </location>
    <ligand>
        <name>Na(+)</name>
        <dbReference type="ChEBI" id="CHEBI:29101"/>
        <note>structural</note>
    </ligand>
</feature>
<dbReference type="EMBL" id="JACCBE010000001">
    <property type="protein sequence ID" value="NYD56619.1"/>
    <property type="molecule type" value="Genomic_DNA"/>
</dbReference>
<keyword evidence="2 10" id="KW-1003">Cell membrane</keyword>
<evidence type="ECO:0000256" key="8">
    <source>
        <dbReference type="ARBA" id="ARBA00035585"/>
    </source>
</evidence>
<dbReference type="GO" id="GO:0140114">
    <property type="term" value="P:cellular detoxification of fluoride"/>
    <property type="evidence" value="ECO:0007669"/>
    <property type="project" value="UniProtKB-UniRule"/>
</dbReference>
<name>A0A7Y9JRB6_9ACTN</name>
<evidence type="ECO:0000256" key="9">
    <source>
        <dbReference type="ARBA" id="ARBA00049940"/>
    </source>
</evidence>
<dbReference type="Proteomes" id="UP000516957">
    <property type="component" value="Unassembled WGS sequence"/>
</dbReference>
<evidence type="ECO:0000256" key="4">
    <source>
        <dbReference type="ARBA" id="ARBA00022989"/>
    </source>
</evidence>
<keyword evidence="5 10" id="KW-0472">Membrane</keyword>
<accession>A0A7Y9JRB6</accession>
<feature type="transmembrane region" description="Helical" evidence="10">
    <location>
        <begin position="104"/>
        <end position="125"/>
    </location>
</feature>
<evidence type="ECO:0000256" key="10">
    <source>
        <dbReference type="HAMAP-Rule" id="MF_00454"/>
    </source>
</evidence>
<keyword evidence="12" id="KW-1185">Reference proteome</keyword>
<feature type="binding site" evidence="10">
    <location>
        <position position="86"/>
    </location>
    <ligand>
        <name>Na(+)</name>
        <dbReference type="ChEBI" id="CHEBI:29101"/>
        <note>structural</note>
    </ligand>
</feature>
<keyword evidence="10" id="KW-0406">Ion transport</keyword>
<organism evidence="11 12">
    <name type="scientific">Nocardioides marinisabuli</name>
    <dbReference type="NCBI Taxonomy" id="419476"/>
    <lineage>
        <taxon>Bacteria</taxon>
        <taxon>Bacillati</taxon>
        <taxon>Actinomycetota</taxon>
        <taxon>Actinomycetes</taxon>
        <taxon>Propionibacteriales</taxon>
        <taxon>Nocardioidaceae</taxon>
        <taxon>Nocardioides</taxon>
    </lineage>
</organism>
<proteinExistence type="inferred from homology"/>
<evidence type="ECO:0000256" key="3">
    <source>
        <dbReference type="ARBA" id="ARBA00022692"/>
    </source>
</evidence>
<evidence type="ECO:0000256" key="1">
    <source>
        <dbReference type="ARBA" id="ARBA00004651"/>
    </source>
</evidence>
<dbReference type="GO" id="GO:0046872">
    <property type="term" value="F:metal ion binding"/>
    <property type="evidence" value="ECO:0007669"/>
    <property type="project" value="UniProtKB-KW"/>
</dbReference>
<comment type="caution">
    <text evidence="11">The sequence shown here is derived from an EMBL/GenBank/DDBJ whole genome shotgun (WGS) entry which is preliminary data.</text>
</comment>
<gene>
    <name evidence="10" type="primary">fluC</name>
    <name evidence="10" type="synonym">crcB</name>
    <name evidence="11" type="ORF">BKA08_000857</name>
</gene>
<dbReference type="GO" id="GO:0062054">
    <property type="term" value="F:fluoride channel activity"/>
    <property type="evidence" value="ECO:0007669"/>
    <property type="project" value="UniProtKB-UniRule"/>
</dbReference>
<keyword evidence="10" id="KW-0915">Sodium</keyword>
<feature type="transmembrane region" description="Helical" evidence="10">
    <location>
        <begin position="71"/>
        <end position="92"/>
    </location>
</feature>
<evidence type="ECO:0000313" key="11">
    <source>
        <dbReference type="EMBL" id="NYD56619.1"/>
    </source>
</evidence>
<keyword evidence="6 10" id="KW-0407">Ion channel</keyword>
<evidence type="ECO:0000256" key="6">
    <source>
        <dbReference type="ARBA" id="ARBA00023303"/>
    </source>
</evidence>
<comment type="activity regulation">
    <text evidence="10">Na(+) is not transported, but it plays an essential structural role and its presence is essential for fluoride channel function.</text>
</comment>
<dbReference type="InterPro" id="IPR003691">
    <property type="entry name" value="FluC"/>
</dbReference>
<evidence type="ECO:0000256" key="2">
    <source>
        <dbReference type="ARBA" id="ARBA00022475"/>
    </source>
</evidence>
<comment type="similarity">
    <text evidence="7 10">Belongs to the fluoride channel Fluc/FEX (TC 1.A.43) family.</text>
</comment>